<gene>
    <name evidence="4" type="ORF">L195_g056606</name>
</gene>
<comment type="caution">
    <text evidence="4">The sequence shown here is derived from an EMBL/GenBank/DDBJ whole genome shotgun (WGS) entry which is preliminary data.</text>
</comment>
<dbReference type="Gene3D" id="4.10.60.10">
    <property type="entry name" value="Zinc finger, CCHC-type"/>
    <property type="match status" value="1"/>
</dbReference>
<accession>A0A2K3KSG7</accession>
<keyword evidence="2" id="KW-0175">Coiled coil</keyword>
<evidence type="ECO:0000256" key="2">
    <source>
        <dbReference type="SAM" id="Coils"/>
    </source>
</evidence>
<dbReference type="Pfam" id="PF14223">
    <property type="entry name" value="Retrotran_gag_2"/>
    <property type="match status" value="1"/>
</dbReference>
<dbReference type="InterPro" id="IPR036875">
    <property type="entry name" value="Znf_CCHC_sf"/>
</dbReference>
<evidence type="ECO:0000313" key="5">
    <source>
        <dbReference type="Proteomes" id="UP000236291"/>
    </source>
</evidence>
<sequence length="208" mass="24455">MNRKTVGQIRQWIDQSVFHHVAQETVAYTLWKKLEALYERKTAQNKASTIRQLVNLKYRETRSVSEHLSDFQRLINQLTNMKMVLEDELQALLLLSSLPDNWDTLVVSLSNSAPQGVLTLDIVKDSMFNEESRRKEQGMSSESEALVTEYRGRSIHKKFNTRDKSRGNSGDKFRGRSWTRKDVECFYCHEKGHMKKECRKLKREQQEN</sequence>
<reference evidence="4 5" key="2">
    <citation type="journal article" date="2017" name="Front. Plant Sci.">
        <title>Gene Classification and Mining of Molecular Markers Useful in Red Clover (Trifolium pratense) Breeding.</title>
        <authorList>
            <person name="Istvanek J."/>
            <person name="Dluhosova J."/>
            <person name="Dluhos P."/>
            <person name="Patkova L."/>
            <person name="Nedelnik J."/>
            <person name="Repkova J."/>
        </authorList>
    </citation>
    <scope>NUCLEOTIDE SEQUENCE [LARGE SCALE GENOMIC DNA]</scope>
    <source>
        <strain evidence="5">cv. Tatra</strain>
        <tissue evidence="4">Young leaves</tissue>
    </source>
</reference>
<dbReference type="PANTHER" id="PTHR47481">
    <property type="match status" value="1"/>
</dbReference>
<evidence type="ECO:0000259" key="3">
    <source>
        <dbReference type="PROSITE" id="PS50158"/>
    </source>
</evidence>
<dbReference type="EMBL" id="ASHM01107970">
    <property type="protein sequence ID" value="PNX69237.1"/>
    <property type="molecule type" value="Genomic_DNA"/>
</dbReference>
<keyword evidence="1" id="KW-0862">Zinc</keyword>
<dbReference type="AlphaFoldDB" id="A0A2K3KSG7"/>
<reference evidence="4 5" key="1">
    <citation type="journal article" date="2014" name="Am. J. Bot.">
        <title>Genome assembly and annotation for red clover (Trifolium pratense; Fabaceae).</title>
        <authorList>
            <person name="Istvanek J."/>
            <person name="Jaros M."/>
            <person name="Krenek A."/>
            <person name="Repkova J."/>
        </authorList>
    </citation>
    <scope>NUCLEOTIDE SEQUENCE [LARGE SCALE GENOMIC DNA]</scope>
    <source>
        <strain evidence="5">cv. Tatra</strain>
        <tissue evidence="4">Young leaves</tissue>
    </source>
</reference>
<dbReference type="PANTHER" id="PTHR47481:SF31">
    <property type="entry name" value="OS01G0873500 PROTEIN"/>
    <property type="match status" value="1"/>
</dbReference>
<evidence type="ECO:0000313" key="4">
    <source>
        <dbReference type="EMBL" id="PNX69237.1"/>
    </source>
</evidence>
<protein>
    <recommendedName>
        <fullName evidence="3">CCHC-type domain-containing protein</fullName>
    </recommendedName>
</protein>
<keyword evidence="1" id="KW-0863">Zinc-finger</keyword>
<dbReference type="Proteomes" id="UP000236291">
    <property type="component" value="Unassembled WGS sequence"/>
</dbReference>
<dbReference type="SUPFAM" id="SSF57756">
    <property type="entry name" value="Retrovirus zinc finger-like domains"/>
    <property type="match status" value="1"/>
</dbReference>
<feature type="domain" description="CCHC-type" evidence="3">
    <location>
        <begin position="185"/>
        <end position="200"/>
    </location>
</feature>
<name>A0A2K3KSG7_TRIPR</name>
<keyword evidence="1" id="KW-0479">Metal-binding</keyword>
<evidence type="ECO:0000256" key="1">
    <source>
        <dbReference type="PROSITE-ProRule" id="PRU00047"/>
    </source>
</evidence>
<dbReference type="GO" id="GO:0003676">
    <property type="term" value="F:nucleic acid binding"/>
    <property type="evidence" value="ECO:0007669"/>
    <property type="project" value="InterPro"/>
</dbReference>
<dbReference type="PROSITE" id="PS50158">
    <property type="entry name" value="ZF_CCHC"/>
    <property type="match status" value="1"/>
</dbReference>
<feature type="coiled-coil region" evidence="2">
    <location>
        <begin position="68"/>
        <end position="95"/>
    </location>
</feature>
<dbReference type="SMART" id="SM00343">
    <property type="entry name" value="ZnF_C2HC"/>
    <property type="match status" value="1"/>
</dbReference>
<dbReference type="InterPro" id="IPR001878">
    <property type="entry name" value="Znf_CCHC"/>
</dbReference>
<organism evidence="4 5">
    <name type="scientific">Trifolium pratense</name>
    <name type="common">Red clover</name>
    <dbReference type="NCBI Taxonomy" id="57577"/>
    <lineage>
        <taxon>Eukaryota</taxon>
        <taxon>Viridiplantae</taxon>
        <taxon>Streptophyta</taxon>
        <taxon>Embryophyta</taxon>
        <taxon>Tracheophyta</taxon>
        <taxon>Spermatophyta</taxon>
        <taxon>Magnoliopsida</taxon>
        <taxon>eudicotyledons</taxon>
        <taxon>Gunneridae</taxon>
        <taxon>Pentapetalae</taxon>
        <taxon>rosids</taxon>
        <taxon>fabids</taxon>
        <taxon>Fabales</taxon>
        <taxon>Fabaceae</taxon>
        <taxon>Papilionoideae</taxon>
        <taxon>50 kb inversion clade</taxon>
        <taxon>NPAAA clade</taxon>
        <taxon>Hologalegina</taxon>
        <taxon>IRL clade</taxon>
        <taxon>Trifolieae</taxon>
        <taxon>Trifolium</taxon>
    </lineage>
</organism>
<feature type="non-terminal residue" evidence="4">
    <location>
        <position position="208"/>
    </location>
</feature>
<dbReference type="GO" id="GO:0008270">
    <property type="term" value="F:zinc ion binding"/>
    <property type="evidence" value="ECO:0007669"/>
    <property type="project" value="UniProtKB-KW"/>
</dbReference>
<proteinExistence type="predicted"/>